<feature type="compositionally biased region" description="Basic and acidic residues" evidence="1">
    <location>
        <begin position="1"/>
        <end position="11"/>
    </location>
</feature>
<dbReference type="AlphaFoldDB" id="A0A7J8HLW0"/>
<feature type="compositionally biased region" description="Basic and acidic residues" evidence="1">
    <location>
        <begin position="128"/>
        <end position="144"/>
    </location>
</feature>
<organism evidence="2 3">
    <name type="scientific">Rousettus aegyptiacus</name>
    <name type="common">Egyptian fruit bat</name>
    <name type="synonym">Pteropus aegyptiacus</name>
    <dbReference type="NCBI Taxonomy" id="9407"/>
    <lineage>
        <taxon>Eukaryota</taxon>
        <taxon>Metazoa</taxon>
        <taxon>Chordata</taxon>
        <taxon>Craniata</taxon>
        <taxon>Vertebrata</taxon>
        <taxon>Euteleostomi</taxon>
        <taxon>Mammalia</taxon>
        <taxon>Eutheria</taxon>
        <taxon>Laurasiatheria</taxon>
        <taxon>Chiroptera</taxon>
        <taxon>Yinpterochiroptera</taxon>
        <taxon>Pteropodoidea</taxon>
        <taxon>Pteropodidae</taxon>
        <taxon>Rousettinae</taxon>
        <taxon>Rousettus</taxon>
    </lineage>
</organism>
<feature type="region of interest" description="Disordered" evidence="1">
    <location>
        <begin position="1"/>
        <end position="51"/>
    </location>
</feature>
<gene>
    <name evidence="2" type="ORF">HJG63_001265</name>
</gene>
<evidence type="ECO:0000313" key="2">
    <source>
        <dbReference type="EMBL" id="KAF6473283.1"/>
    </source>
</evidence>
<dbReference type="InterPro" id="IPR052237">
    <property type="entry name" value="Ataxin-7-like_regulator"/>
</dbReference>
<accession>A0A7J8HLW0</accession>
<sequence>MSERAADDVRGEPLPPPRRLRPDEGGPGAASTSAAASMATVGERRPLPSPEAMLGQSWNLWVEASKLPGKDGTELDESFKEFGKNREVMGLCREGESSSLKEFVQALGKFPCRLHQGGVPLPSLPTPLRHESMLPEEKETGGQT</sequence>
<proteinExistence type="predicted"/>
<feature type="compositionally biased region" description="Low complexity" evidence="1">
    <location>
        <begin position="29"/>
        <end position="40"/>
    </location>
</feature>
<dbReference type="Proteomes" id="UP000593571">
    <property type="component" value="Unassembled WGS sequence"/>
</dbReference>
<dbReference type="EMBL" id="JACASE010000004">
    <property type="protein sequence ID" value="KAF6473283.1"/>
    <property type="molecule type" value="Genomic_DNA"/>
</dbReference>
<evidence type="ECO:0000313" key="3">
    <source>
        <dbReference type="Proteomes" id="UP000593571"/>
    </source>
</evidence>
<protein>
    <submittedName>
        <fullName evidence="2">Ataxin 7</fullName>
    </submittedName>
</protein>
<dbReference type="PANTHER" id="PTHR15117">
    <property type="entry name" value="ATAXIN 7 RELATED"/>
    <property type="match status" value="1"/>
</dbReference>
<comment type="caution">
    <text evidence="2">The sequence shown here is derived from an EMBL/GenBank/DDBJ whole genome shotgun (WGS) entry which is preliminary data.</text>
</comment>
<dbReference type="PANTHER" id="PTHR15117:SF2">
    <property type="entry name" value="ATAXIN-7"/>
    <property type="match status" value="1"/>
</dbReference>
<feature type="region of interest" description="Disordered" evidence="1">
    <location>
        <begin position="119"/>
        <end position="144"/>
    </location>
</feature>
<name>A0A7J8HLW0_ROUAE</name>
<evidence type="ECO:0000256" key="1">
    <source>
        <dbReference type="SAM" id="MobiDB-lite"/>
    </source>
</evidence>
<keyword evidence="3" id="KW-1185">Reference proteome</keyword>
<reference evidence="2 3" key="1">
    <citation type="journal article" date="2020" name="Nature">
        <title>Six reference-quality genomes reveal evolution of bat adaptations.</title>
        <authorList>
            <person name="Jebb D."/>
            <person name="Huang Z."/>
            <person name="Pippel M."/>
            <person name="Hughes G.M."/>
            <person name="Lavrichenko K."/>
            <person name="Devanna P."/>
            <person name="Winkler S."/>
            <person name="Jermiin L.S."/>
            <person name="Skirmuntt E.C."/>
            <person name="Katzourakis A."/>
            <person name="Burkitt-Gray L."/>
            <person name="Ray D.A."/>
            <person name="Sullivan K.A.M."/>
            <person name="Roscito J.G."/>
            <person name="Kirilenko B.M."/>
            <person name="Davalos L.M."/>
            <person name="Corthals A.P."/>
            <person name="Power M.L."/>
            <person name="Jones G."/>
            <person name="Ransome R.D."/>
            <person name="Dechmann D.K.N."/>
            <person name="Locatelli A.G."/>
            <person name="Puechmaille S.J."/>
            <person name="Fedrigo O."/>
            <person name="Jarvis E.D."/>
            <person name="Hiller M."/>
            <person name="Vernes S.C."/>
            <person name="Myers E.W."/>
            <person name="Teeling E.C."/>
        </authorList>
    </citation>
    <scope>NUCLEOTIDE SEQUENCE [LARGE SCALE GENOMIC DNA]</scope>
    <source>
        <strain evidence="2">MRouAeg1</strain>
        <tissue evidence="2">Muscle</tissue>
    </source>
</reference>